<dbReference type="Gene3D" id="2.60.120.10">
    <property type="entry name" value="Jelly Rolls"/>
    <property type="match status" value="2"/>
</dbReference>
<evidence type="ECO:0000313" key="18">
    <source>
        <dbReference type="Proteomes" id="UP000256970"/>
    </source>
</evidence>
<dbReference type="SUPFAM" id="SSF51206">
    <property type="entry name" value="cAMP-binding domain-like"/>
    <property type="match status" value="2"/>
</dbReference>
<dbReference type="GO" id="GO:0030553">
    <property type="term" value="F:cGMP binding"/>
    <property type="evidence" value="ECO:0007669"/>
    <property type="project" value="UniProtKB-KW"/>
</dbReference>
<dbReference type="GO" id="GO:0004692">
    <property type="term" value="F:cGMP-dependent protein kinase activity"/>
    <property type="evidence" value="ECO:0007669"/>
    <property type="project" value="UniProtKB-EC"/>
</dbReference>
<organism evidence="17 18">
    <name type="scientific">Tetradesmus obliquus</name>
    <name type="common">Green alga</name>
    <name type="synonym">Acutodesmus obliquus</name>
    <dbReference type="NCBI Taxonomy" id="3088"/>
    <lineage>
        <taxon>Eukaryota</taxon>
        <taxon>Viridiplantae</taxon>
        <taxon>Chlorophyta</taxon>
        <taxon>core chlorophytes</taxon>
        <taxon>Chlorophyceae</taxon>
        <taxon>CS clade</taxon>
        <taxon>Sphaeropleales</taxon>
        <taxon>Scenedesmaceae</taxon>
        <taxon>Tetradesmus</taxon>
    </lineage>
</organism>
<dbReference type="PROSITE" id="PS00888">
    <property type="entry name" value="CNMP_BINDING_1"/>
    <property type="match status" value="1"/>
</dbReference>
<dbReference type="InterPro" id="IPR000719">
    <property type="entry name" value="Prot_kinase_dom"/>
</dbReference>
<evidence type="ECO:0000256" key="1">
    <source>
        <dbReference type="ARBA" id="ARBA00006352"/>
    </source>
</evidence>
<dbReference type="GO" id="GO:0004691">
    <property type="term" value="F:cAMP-dependent protein kinase activity"/>
    <property type="evidence" value="ECO:0007669"/>
    <property type="project" value="TreeGrafter"/>
</dbReference>
<comment type="similarity">
    <text evidence="1">Belongs to the protein kinase superfamily. AGC Ser/Thr protein kinase family. cGMP subfamily.</text>
</comment>
<dbReference type="InterPro" id="IPR000595">
    <property type="entry name" value="cNMP-bd_dom"/>
</dbReference>
<dbReference type="InterPro" id="IPR018488">
    <property type="entry name" value="cNMP-bd_CS"/>
</dbReference>
<comment type="catalytic activity">
    <reaction evidence="11">
        <text>L-seryl-[protein] + ATP = O-phospho-L-seryl-[protein] + ADP + H(+)</text>
        <dbReference type="Rhea" id="RHEA:17989"/>
        <dbReference type="Rhea" id="RHEA-COMP:9863"/>
        <dbReference type="Rhea" id="RHEA-COMP:11604"/>
        <dbReference type="ChEBI" id="CHEBI:15378"/>
        <dbReference type="ChEBI" id="CHEBI:29999"/>
        <dbReference type="ChEBI" id="CHEBI:30616"/>
        <dbReference type="ChEBI" id="CHEBI:83421"/>
        <dbReference type="ChEBI" id="CHEBI:456216"/>
        <dbReference type="EC" id="2.7.11.12"/>
    </reaction>
</comment>
<evidence type="ECO:0000256" key="8">
    <source>
        <dbReference type="ARBA" id="ARBA00022840"/>
    </source>
</evidence>
<dbReference type="Gene3D" id="3.30.200.20">
    <property type="entry name" value="Phosphorylase Kinase, domain 1"/>
    <property type="match status" value="1"/>
</dbReference>
<gene>
    <name evidence="17" type="ORF">BQ4739_LOCUS19699</name>
</gene>
<feature type="domain" description="AGC-kinase C-terminal" evidence="16">
    <location>
        <begin position="655"/>
        <end position="713"/>
    </location>
</feature>
<dbReference type="FunFam" id="1.10.510.10:FF:000210">
    <property type="entry name" value="Non-specific serine/threonine protein kinase"/>
    <property type="match status" value="1"/>
</dbReference>
<dbReference type="STRING" id="3088.A0A383WQ91"/>
<evidence type="ECO:0000313" key="17">
    <source>
        <dbReference type="EMBL" id="SZX79424.1"/>
    </source>
</evidence>
<dbReference type="InterPro" id="IPR000961">
    <property type="entry name" value="AGC-kinase_C"/>
</dbReference>
<evidence type="ECO:0000256" key="10">
    <source>
        <dbReference type="ARBA" id="ARBA00047298"/>
    </source>
</evidence>
<dbReference type="PROSITE" id="PS50011">
    <property type="entry name" value="PROTEIN_KINASE_DOM"/>
    <property type="match status" value="1"/>
</dbReference>
<dbReference type="PROSITE" id="PS00108">
    <property type="entry name" value="PROTEIN_KINASE_ST"/>
    <property type="match status" value="1"/>
</dbReference>
<feature type="region of interest" description="Disordered" evidence="13">
    <location>
        <begin position="1"/>
        <end position="20"/>
    </location>
</feature>
<evidence type="ECO:0000256" key="4">
    <source>
        <dbReference type="ARBA" id="ARBA00022535"/>
    </source>
</evidence>
<evidence type="ECO:0000256" key="2">
    <source>
        <dbReference type="ARBA" id="ARBA00012428"/>
    </source>
</evidence>
<evidence type="ECO:0000259" key="14">
    <source>
        <dbReference type="PROSITE" id="PS50011"/>
    </source>
</evidence>
<dbReference type="PROSITE" id="PS50042">
    <property type="entry name" value="CNMP_BINDING_3"/>
    <property type="match status" value="2"/>
</dbReference>
<keyword evidence="4" id="KW-0140">cGMP</keyword>
<evidence type="ECO:0000256" key="9">
    <source>
        <dbReference type="ARBA" id="ARBA00022992"/>
    </source>
</evidence>
<dbReference type="EC" id="2.7.11.12" evidence="2"/>
<dbReference type="Gene3D" id="1.10.510.10">
    <property type="entry name" value="Transferase(Phosphotransferase) domain 1"/>
    <property type="match status" value="1"/>
</dbReference>
<evidence type="ECO:0000256" key="5">
    <source>
        <dbReference type="ARBA" id="ARBA00022679"/>
    </source>
</evidence>
<dbReference type="GO" id="GO:0005952">
    <property type="term" value="C:cAMP-dependent protein kinase complex"/>
    <property type="evidence" value="ECO:0007669"/>
    <property type="project" value="TreeGrafter"/>
</dbReference>
<dbReference type="PANTHER" id="PTHR24353:SF139">
    <property type="match status" value="1"/>
</dbReference>
<feature type="domain" description="Cyclic nucleotide-binding" evidence="15">
    <location>
        <begin position="71"/>
        <end position="193"/>
    </location>
</feature>
<evidence type="ECO:0000256" key="11">
    <source>
        <dbReference type="ARBA" id="ARBA00047462"/>
    </source>
</evidence>
<keyword evidence="7" id="KW-0418">Kinase</keyword>
<dbReference type="SUPFAM" id="SSF56112">
    <property type="entry name" value="Protein kinase-like (PK-like)"/>
    <property type="match status" value="1"/>
</dbReference>
<evidence type="ECO:0000256" key="12">
    <source>
        <dbReference type="PROSITE-ProRule" id="PRU10141"/>
    </source>
</evidence>
<dbReference type="GO" id="GO:0005524">
    <property type="term" value="F:ATP binding"/>
    <property type="evidence" value="ECO:0007669"/>
    <property type="project" value="UniProtKB-UniRule"/>
</dbReference>
<feature type="domain" description="Cyclic nucleotide-binding" evidence="15">
    <location>
        <begin position="196"/>
        <end position="311"/>
    </location>
</feature>
<protein>
    <recommendedName>
        <fullName evidence="2">cGMP-dependent protein kinase</fullName>
        <ecNumber evidence="2">2.7.11.12</ecNumber>
    </recommendedName>
</protein>
<keyword evidence="8 12" id="KW-0067">ATP-binding</keyword>
<evidence type="ECO:0000259" key="16">
    <source>
        <dbReference type="PROSITE" id="PS51285"/>
    </source>
</evidence>
<dbReference type="Pfam" id="PF00069">
    <property type="entry name" value="Pkinase"/>
    <property type="match status" value="1"/>
</dbReference>
<evidence type="ECO:0000256" key="7">
    <source>
        <dbReference type="ARBA" id="ARBA00022777"/>
    </source>
</evidence>
<keyword evidence="5" id="KW-0808">Transferase</keyword>
<keyword evidence="3" id="KW-0723">Serine/threonine-protein kinase</keyword>
<keyword evidence="9" id="KW-0142">cGMP-binding</keyword>
<dbReference type="EMBL" id="FNXT01001367">
    <property type="protein sequence ID" value="SZX79424.1"/>
    <property type="molecule type" value="Genomic_DNA"/>
</dbReference>
<reference evidence="17 18" key="1">
    <citation type="submission" date="2016-10" db="EMBL/GenBank/DDBJ databases">
        <authorList>
            <person name="Cai Z."/>
        </authorList>
    </citation>
    <scope>NUCLEOTIDE SEQUENCE [LARGE SCALE GENOMIC DNA]</scope>
</reference>
<dbReference type="AlphaFoldDB" id="A0A383WQ91"/>
<dbReference type="CDD" id="cd00038">
    <property type="entry name" value="CAP_ED"/>
    <property type="match status" value="2"/>
</dbReference>
<evidence type="ECO:0000256" key="6">
    <source>
        <dbReference type="ARBA" id="ARBA00022741"/>
    </source>
</evidence>
<dbReference type="InterPro" id="IPR035014">
    <property type="entry name" value="STKc_cGK"/>
</dbReference>
<dbReference type="PROSITE" id="PS00107">
    <property type="entry name" value="PROTEIN_KINASE_ATP"/>
    <property type="match status" value="1"/>
</dbReference>
<dbReference type="PANTHER" id="PTHR24353">
    <property type="entry name" value="CYCLIC NUCLEOTIDE-DEPENDENT PROTEIN KINASE"/>
    <property type="match status" value="1"/>
</dbReference>
<evidence type="ECO:0000259" key="15">
    <source>
        <dbReference type="PROSITE" id="PS50042"/>
    </source>
</evidence>
<dbReference type="PROSITE" id="PS00889">
    <property type="entry name" value="CNMP_BINDING_2"/>
    <property type="match status" value="1"/>
</dbReference>
<dbReference type="InterPro" id="IPR011009">
    <property type="entry name" value="Kinase-like_dom_sf"/>
</dbReference>
<dbReference type="InterPro" id="IPR017441">
    <property type="entry name" value="Protein_kinase_ATP_BS"/>
</dbReference>
<sequence length="713" mass="78810">MGNAASSDSGAAAASGAEAPISAETEHNALAMRMQAITGAKPAETRATPRGPKAAQEDHPVIAKALSKLLLFDRLEPAAQAKVVEHTWTRSVAAGEILIQEGETGLAATELYVVKSGTFEVLERRKNVSMRVNTKEPGDVFGEVSLMYNCPRTATVAATTDAVVWVLERDVFRKYMEEFAKAESHQIELFLNQVPLLAKLSRPDKQRLVDAFVEESFPAGATIIREGDPGDKFYIIKSGEAVVTQAGKEVNRLFKSDFFGERALLVNEPRGATVAASQATVCIVLDRETFTEILGPLDSAMTAAKSDVETQKRMALLKPRGTAAAAARPRADVVLMVKAPGGHIKVVASGHLDEVQELLNGNGGGELVLKECELLGEGAFSRVSQVTVDSSSRTFALKRMTKTAALQCPEHVYCEQHISKNTTNAFCIRQYASFKDPHHLYFLFDLMPGGDLMDVLVAEAKIIKHPVPQKGSLRQGCLAPKVKMWQGMEEQMAKFYVASIVLALEYLHDSGIVYRDLKPENVLIDNQGFAKLGDFGFAKQIDATGRTYTFCGTPGYVAPENVLGRGYNHSVDWWTLGVLMYVLLTARQPFSSPKTHDPMEVMRRIVDDRWPVKYPPYMSPAAKDLIMRLLERKPAKRIGMLQGRTADIKSHKWFADFDWQALAARRMEPPRRPKQTDHAKRKAELEDAHKADPVQPSMTPEEQMEVEKVFHDF</sequence>
<evidence type="ECO:0000256" key="13">
    <source>
        <dbReference type="SAM" id="MobiDB-lite"/>
    </source>
</evidence>
<dbReference type="CDD" id="cd05572">
    <property type="entry name" value="STKc_cGK"/>
    <property type="match status" value="1"/>
</dbReference>
<keyword evidence="18" id="KW-1185">Reference proteome</keyword>
<dbReference type="Proteomes" id="UP000256970">
    <property type="component" value="Unassembled WGS sequence"/>
</dbReference>
<feature type="binding site" evidence="12">
    <location>
        <position position="398"/>
    </location>
    <ligand>
        <name>ATP</name>
        <dbReference type="ChEBI" id="CHEBI:30616"/>
    </ligand>
</feature>
<name>A0A383WQ91_TETOB</name>
<accession>A0A383WQ91</accession>
<dbReference type="SMART" id="SM00100">
    <property type="entry name" value="cNMP"/>
    <property type="match status" value="2"/>
</dbReference>
<dbReference type="Pfam" id="PF00027">
    <property type="entry name" value="cNMP_binding"/>
    <property type="match status" value="2"/>
</dbReference>
<feature type="region of interest" description="Disordered" evidence="13">
    <location>
        <begin position="666"/>
        <end position="703"/>
    </location>
</feature>
<comment type="catalytic activity">
    <reaction evidence="10">
        <text>L-threonyl-[protein] + ATP = O-phospho-L-threonyl-[protein] + ADP + H(+)</text>
        <dbReference type="Rhea" id="RHEA:46608"/>
        <dbReference type="Rhea" id="RHEA-COMP:11060"/>
        <dbReference type="Rhea" id="RHEA-COMP:11605"/>
        <dbReference type="ChEBI" id="CHEBI:15378"/>
        <dbReference type="ChEBI" id="CHEBI:30013"/>
        <dbReference type="ChEBI" id="CHEBI:30616"/>
        <dbReference type="ChEBI" id="CHEBI:61977"/>
        <dbReference type="ChEBI" id="CHEBI:456216"/>
        <dbReference type="EC" id="2.7.11.12"/>
    </reaction>
</comment>
<dbReference type="InterPro" id="IPR008271">
    <property type="entry name" value="Ser/Thr_kinase_AS"/>
</dbReference>
<dbReference type="InterPro" id="IPR014710">
    <property type="entry name" value="RmlC-like_jellyroll"/>
</dbReference>
<dbReference type="PROSITE" id="PS51285">
    <property type="entry name" value="AGC_KINASE_CTER"/>
    <property type="match status" value="1"/>
</dbReference>
<dbReference type="SMART" id="SM00220">
    <property type="entry name" value="S_TKc"/>
    <property type="match status" value="1"/>
</dbReference>
<feature type="domain" description="Protein kinase" evidence="14">
    <location>
        <begin position="369"/>
        <end position="654"/>
    </location>
</feature>
<feature type="compositionally biased region" description="Basic and acidic residues" evidence="13">
    <location>
        <begin position="666"/>
        <end position="692"/>
    </location>
</feature>
<evidence type="ECO:0000256" key="3">
    <source>
        <dbReference type="ARBA" id="ARBA00022527"/>
    </source>
</evidence>
<keyword evidence="6 12" id="KW-0547">Nucleotide-binding</keyword>
<proteinExistence type="inferred from homology"/>
<dbReference type="InterPro" id="IPR018490">
    <property type="entry name" value="cNMP-bd_dom_sf"/>
</dbReference>
<dbReference type="PRINTS" id="PR00103">
    <property type="entry name" value="CAMPKINASE"/>
</dbReference>